<dbReference type="OrthoDB" id="950459at2"/>
<reference evidence="1 2" key="1">
    <citation type="submission" date="2018-09" db="EMBL/GenBank/DDBJ databases">
        <title>Arachidicoccus sp. nov., a bacterium isolated from soil.</title>
        <authorList>
            <person name="Weon H.-Y."/>
            <person name="Kwon S.-W."/>
            <person name="Lee S.A."/>
        </authorList>
    </citation>
    <scope>NUCLEOTIDE SEQUENCE [LARGE SCALE GENOMIC DNA]</scope>
    <source>
        <strain evidence="1 2">KIS59-12</strain>
    </source>
</reference>
<evidence type="ECO:0000313" key="1">
    <source>
        <dbReference type="EMBL" id="AYD47312.1"/>
    </source>
</evidence>
<dbReference type="EMBL" id="CP032489">
    <property type="protein sequence ID" value="AYD47312.1"/>
    <property type="molecule type" value="Genomic_DNA"/>
</dbReference>
<proteinExistence type="predicted"/>
<evidence type="ECO:0000313" key="2">
    <source>
        <dbReference type="Proteomes" id="UP000266118"/>
    </source>
</evidence>
<keyword evidence="2" id="KW-1185">Reference proteome</keyword>
<dbReference type="InterPro" id="IPR053842">
    <property type="entry name" value="NikA-like"/>
</dbReference>
<name>A0A386HNS0_9BACT</name>
<dbReference type="KEGG" id="ark:D6B99_06620"/>
<gene>
    <name evidence="1" type="ORF">D6B99_06620</name>
</gene>
<dbReference type="Proteomes" id="UP000266118">
    <property type="component" value="Chromosome"/>
</dbReference>
<organism evidence="1 2">
    <name type="scientific">Arachidicoccus soli</name>
    <dbReference type="NCBI Taxonomy" id="2341117"/>
    <lineage>
        <taxon>Bacteria</taxon>
        <taxon>Pseudomonadati</taxon>
        <taxon>Bacteroidota</taxon>
        <taxon>Chitinophagia</taxon>
        <taxon>Chitinophagales</taxon>
        <taxon>Chitinophagaceae</taxon>
        <taxon>Arachidicoccus</taxon>
    </lineage>
</organism>
<protein>
    <submittedName>
        <fullName evidence="1">Plasmid mobilization relaxosome protein MobC</fullName>
    </submittedName>
</protein>
<sequence>MENINKNTRNKALKIYLSSEEYQVIRNNLAETTHLYMSEYLRKILLKKPIIGSYRDQTMEDLMNVLVELKNELNSIGNNFNLAIKELHSLQHIAEYKP</sequence>
<dbReference type="AlphaFoldDB" id="A0A386HNS0"/>
<accession>A0A386HNS0</accession>
<dbReference type="RefSeq" id="WP_119986297.1">
    <property type="nucleotide sequence ID" value="NZ_CP032489.1"/>
</dbReference>
<dbReference type="Pfam" id="PF21983">
    <property type="entry name" value="NikA-like"/>
    <property type="match status" value="1"/>
</dbReference>